<protein>
    <submittedName>
        <fullName evidence="1">Uncharacterized protein</fullName>
    </submittedName>
</protein>
<sequence length="22" mass="2555">MQKSAGNNCTLQTDTFIMFYKL</sequence>
<evidence type="ECO:0000313" key="1">
    <source>
        <dbReference type="EMBL" id="JAH53320.1"/>
    </source>
</evidence>
<proteinExistence type="predicted"/>
<dbReference type="EMBL" id="GBXM01055257">
    <property type="protein sequence ID" value="JAH53320.1"/>
    <property type="molecule type" value="Transcribed_RNA"/>
</dbReference>
<name>A0A0E9TKE0_ANGAN</name>
<dbReference type="AlphaFoldDB" id="A0A0E9TKE0"/>
<reference evidence="1" key="2">
    <citation type="journal article" date="2015" name="Fish Shellfish Immunol.">
        <title>Early steps in the European eel (Anguilla anguilla)-Vibrio vulnificus interaction in the gills: Role of the RtxA13 toxin.</title>
        <authorList>
            <person name="Callol A."/>
            <person name="Pajuelo D."/>
            <person name="Ebbesson L."/>
            <person name="Teles M."/>
            <person name="MacKenzie S."/>
            <person name="Amaro C."/>
        </authorList>
    </citation>
    <scope>NUCLEOTIDE SEQUENCE</scope>
</reference>
<accession>A0A0E9TKE0</accession>
<organism evidence="1">
    <name type="scientific">Anguilla anguilla</name>
    <name type="common">European freshwater eel</name>
    <name type="synonym">Muraena anguilla</name>
    <dbReference type="NCBI Taxonomy" id="7936"/>
    <lineage>
        <taxon>Eukaryota</taxon>
        <taxon>Metazoa</taxon>
        <taxon>Chordata</taxon>
        <taxon>Craniata</taxon>
        <taxon>Vertebrata</taxon>
        <taxon>Euteleostomi</taxon>
        <taxon>Actinopterygii</taxon>
        <taxon>Neopterygii</taxon>
        <taxon>Teleostei</taxon>
        <taxon>Anguilliformes</taxon>
        <taxon>Anguillidae</taxon>
        <taxon>Anguilla</taxon>
    </lineage>
</organism>
<reference evidence="1" key="1">
    <citation type="submission" date="2014-11" db="EMBL/GenBank/DDBJ databases">
        <authorList>
            <person name="Amaro Gonzalez C."/>
        </authorList>
    </citation>
    <scope>NUCLEOTIDE SEQUENCE</scope>
</reference>